<dbReference type="PANTHER" id="PTHR22550">
    <property type="entry name" value="SPORE GERMINATION PROTEIN"/>
    <property type="match status" value="1"/>
</dbReference>
<dbReference type="InParanoid" id="A0A340YB53"/>
<evidence type="ECO:0000313" key="2">
    <source>
        <dbReference type="Proteomes" id="UP000265300"/>
    </source>
</evidence>
<feature type="compositionally biased region" description="Basic and acidic residues" evidence="1">
    <location>
        <begin position="34"/>
        <end position="43"/>
    </location>
</feature>
<dbReference type="KEGG" id="lve:103069243"/>
<sequence length="345" mass="39834">EKCNENSKAQAVMNQGQSERNQHQSEGSQGQSEENQHYSERSQGHSKRSHGQAERSHRQSERSRGQKERSHRQSERSHGQSERSHRQSERSRGQAERSHRQSERSHGQSERSHGQSERSHGQKDLVAKQRDLIINQKDLMAKQRDLIINQKDLVAKQRDLIVNQKDLVAKQRDLISQSERSHDQSGRYKRYSSGKSTISLENEYIIFEKFRRRERLPPSYPPVRFQEARALQKVKVVDGCITPRSYKKLLIRQQGDAVGLDGGLEDEVCGHVPVVAVEKLHSHDPNDLSEVVIEEEQVLGHTPCKWEREASTLLVFPLHVVKFSFLLLNLKASRFSRLQPHNPPR</sequence>
<evidence type="ECO:0000313" key="3">
    <source>
        <dbReference type="RefSeq" id="XP_007469099.1"/>
    </source>
</evidence>
<feature type="non-terminal residue" evidence="3">
    <location>
        <position position="1"/>
    </location>
</feature>
<feature type="compositionally biased region" description="Basic and acidic residues" evidence="1">
    <location>
        <begin position="51"/>
        <end position="125"/>
    </location>
</feature>
<dbReference type="GeneID" id="103069243"/>
<organism evidence="2 3">
    <name type="scientific">Lipotes vexillifer</name>
    <name type="common">Yangtze river dolphin</name>
    <dbReference type="NCBI Taxonomy" id="118797"/>
    <lineage>
        <taxon>Eukaryota</taxon>
        <taxon>Metazoa</taxon>
        <taxon>Chordata</taxon>
        <taxon>Craniata</taxon>
        <taxon>Vertebrata</taxon>
        <taxon>Euteleostomi</taxon>
        <taxon>Mammalia</taxon>
        <taxon>Eutheria</taxon>
        <taxon>Laurasiatheria</taxon>
        <taxon>Artiodactyla</taxon>
        <taxon>Whippomorpha</taxon>
        <taxon>Cetacea</taxon>
        <taxon>Odontoceti</taxon>
        <taxon>Lipotidae</taxon>
        <taxon>Lipotes</taxon>
    </lineage>
</organism>
<feature type="region of interest" description="Disordered" evidence="1">
    <location>
        <begin position="1"/>
        <end position="125"/>
    </location>
</feature>
<feature type="compositionally biased region" description="Polar residues" evidence="1">
    <location>
        <begin position="1"/>
        <end position="19"/>
    </location>
</feature>
<protein>
    <submittedName>
        <fullName evidence="3">Leucine zipper protein 4-like</fullName>
    </submittedName>
</protein>
<evidence type="ECO:0000256" key="1">
    <source>
        <dbReference type="SAM" id="MobiDB-lite"/>
    </source>
</evidence>
<gene>
    <name evidence="3" type="primary">LOC103069243</name>
</gene>
<dbReference type="STRING" id="118797.A0A340YB53"/>
<feature type="compositionally biased region" description="Low complexity" evidence="1">
    <location>
        <begin position="24"/>
        <end position="33"/>
    </location>
</feature>
<name>A0A340YB53_LIPVE</name>
<proteinExistence type="predicted"/>
<accession>A0A340YB53</accession>
<dbReference type="Proteomes" id="UP000265300">
    <property type="component" value="Unplaced"/>
</dbReference>
<dbReference type="RefSeq" id="XP_007469099.1">
    <property type="nucleotide sequence ID" value="XM_007469037.1"/>
</dbReference>
<dbReference type="OrthoDB" id="9809010at2759"/>
<reference evidence="3" key="1">
    <citation type="submission" date="2025-08" db="UniProtKB">
        <authorList>
            <consortium name="RefSeq"/>
        </authorList>
    </citation>
    <scope>IDENTIFICATION</scope>
</reference>
<keyword evidence="2" id="KW-1185">Reference proteome</keyword>
<dbReference type="PANTHER" id="PTHR22550:SF5">
    <property type="entry name" value="LEUCINE ZIPPER PROTEIN 4"/>
    <property type="match status" value="1"/>
</dbReference>
<dbReference type="AlphaFoldDB" id="A0A340YB53"/>
<dbReference type="InterPro" id="IPR050768">
    <property type="entry name" value="UPF0353/GerABKA_families"/>
</dbReference>